<accession>A0A453N5X6</accession>
<dbReference type="AlphaFoldDB" id="A0A453N5X6"/>
<dbReference type="Proteomes" id="UP000015105">
    <property type="component" value="Chromosome 6D"/>
</dbReference>
<keyword evidence="3" id="KW-1185">Reference proteome</keyword>
<feature type="compositionally biased region" description="Basic and acidic residues" evidence="1">
    <location>
        <begin position="38"/>
        <end position="52"/>
    </location>
</feature>
<proteinExistence type="predicted"/>
<evidence type="ECO:0000313" key="2">
    <source>
        <dbReference type="EnsemblPlants" id="AET6Gv20251200.16"/>
    </source>
</evidence>
<reference evidence="2" key="5">
    <citation type="journal article" date="2021" name="G3 (Bethesda)">
        <title>Aegilops tauschii genome assembly Aet v5.0 features greater sequence contiguity and improved annotation.</title>
        <authorList>
            <person name="Wang L."/>
            <person name="Zhu T."/>
            <person name="Rodriguez J.C."/>
            <person name="Deal K.R."/>
            <person name="Dubcovsky J."/>
            <person name="McGuire P.E."/>
            <person name="Lux T."/>
            <person name="Spannagl M."/>
            <person name="Mayer K.F.X."/>
            <person name="Baldrich P."/>
            <person name="Meyers B.C."/>
            <person name="Huo N."/>
            <person name="Gu Y.Q."/>
            <person name="Zhou H."/>
            <person name="Devos K.M."/>
            <person name="Bennetzen J.L."/>
            <person name="Unver T."/>
            <person name="Budak H."/>
            <person name="Gulick P.J."/>
            <person name="Galiba G."/>
            <person name="Kalapos B."/>
            <person name="Nelson D.R."/>
            <person name="Li P."/>
            <person name="You F.M."/>
            <person name="Luo M.C."/>
            <person name="Dvorak J."/>
        </authorList>
    </citation>
    <scope>NUCLEOTIDE SEQUENCE [LARGE SCALE GENOMIC DNA]</scope>
    <source>
        <strain evidence="2">cv. AL8/78</strain>
    </source>
</reference>
<name>A0A453N5X6_AEGTS</name>
<reference evidence="2" key="3">
    <citation type="journal article" date="2017" name="Nature">
        <title>Genome sequence of the progenitor of the wheat D genome Aegilops tauschii.</title>
        <authorList>
            <person name="Luo M.C."/>
            <person name="Gu Y.Q."/>
            <person name="Puiu D."/>
            <person name="Wang H."/>
            <person name="Twardziok S.O."/>
            <person name="Deal K.R."/>
            <person name="Huo N."/>
            <person name="Zhu T."/>
            <person name="Wang L."/>
            <person name="Wang Y."/>
            <person name="McGuire P.E."/>
            <person name="Liu S."/>
            <person name="Long H."/>
            <person name="Ramasamy R.K."/>
            <person name="Rodriguez J.C."/>
            <person name="Van S.L."/>
            <person name="Yuan L."/>
            <person name="Wang Z."/>
            <person name="Xia Z."/>
            <person name="Xiao L."/>
            <person name="Anderson O.D."/>
            <person name="Ouyang S."/>
            <person name="Liang Y."/>
            <person name="Zimin A.V."/>
            <person name="Pertea G."/>
            <person name="Qi P."/>
            <person name="Bennetzen J.L."/>
            <person name="Dai X."/>
            <person name="Dawson M.W."/>
            <person name="Muller H.G."/>
            <person name="Kugler K."/>
            <person name="Rivarola-Duarte L."/>
            <person name="Spannagl M."/>
            <person name="Mayer K.F.X."/>
            <person name="Lu F.H."/>
            <person name="Bevan M.W."/>
            <person name="Leroy P."/>
            <person name="Li P."/>
            <person name="You F.M."/>
            <person name="Sun Q."/>
            <person name="Liu Z."/>
            <person name="Lyons E."/>
            <person name="Wicker T."/>
            <person name="Salzberg S.L."/>
            <person name="Devos K.M."/>
            <person name="Dvorak J."/>
        </authorList>
    </citation>
    <scope>NUCLEOTIDE SEQUENCE [LARGE SCALE GENOMIC DNA]</scope>
    <source>
        <strain evidence="2">cv. AL8/78</strain>
    </source>
</reference>
<evidence type="ECO:0000313" key="3">
    <source>
        <dbReference type="Proteomes" id="UP000015105"/>
    </source>
</evidence>
<feature type="compositionally biased region" description="Low complexity" evidence="1">
    <location>
        <begin position="19"/>
        <end position="36"/>
    </location>
</feature>
<sequence>PAPSPTAPLSSAHLIPTTGRAPLLPLAPDRAAGLDPWPRQRERSPSDRFRSRAEEEAMLHGYLGGRGAVPQLVRLQLAGADEVIH</sequence>
<dbReference type="Gramene" id="AET6Gv20251200.16">
    <property type="protein sequence ID" value="AET6Gv20251200.16"/>
    <property type="gene ID" value="AET6Gv20251200"/>
</dbReference>
<feature type="region of interest" description="Disordered" evidence="1">
    <location>
        <begin position="1"/>
        <end position="52"/>
    </location>
</feature>
<evidence type="ECO:0000256" key="1">
    <source>
        <dbReference type="SAM" id="MobiDB-lite"/>
    </source>
</evidence>
<organism evidence="2 3">
    <name type="scientific">Aegilops tauschii subsp. strangulata</name>
    <name type="common">Goatgrass</name>
    <dbReference type="NCBI Taxonomy" id="200361"/>
    <lineage>
        <taxon>Eukaryota</taxon>
        <taxon>Viridiplantae</taxon>
        <taxon>Streptophyta</taxon>
        <taxon>Embryophyta</taxon>
        <taxon>Tracheophyta</taxon>
        <taxon>Spermatophyta</taxon>
        <taxon>Magnoliopsida</taxon>
        <taxon>Liliopsida</taxon>
        <taxon>Poales</taxon>
        <taxon>Poaceae</taxon>
        <taxon>BOP clade</taxon>
        <taxon>Pooideae</taxon>
        <taxon>Triticodae</taxon>
        <taxon>Triticeae</taxon>
        <taxon>Triticinae</taxon>
        <taxon>Aegilops</taxon>
    </lineage>
</organism>
<dbReference type="EnsemblPlants" id="AET6Gv20251200.16">
    <property type="protein sequence ID" value="AET6Gv20251200.16"/>
    <property type="gene ID" value="AET6Gv20251200"/>
</dbReference>
<reference evidence="2" key="4">
    <citation type="submission" date="2019-03" db="UniProtKB">
        <authorList>
            <consortium name="EnsemblPlants"/>
        </authorList>
    </citation>
    <scope>IDENTIFICATION</scope>
</reference>
<reference evidence="3" key="2">
    <citation type="journal article" date="2017" name="Nat. Plants">
        <title>The Aegilops tauschii genome reveals multiple impacts of transposons.</title>
        <authorList>
            <person name="Zhao G."/>
            <person name="Zou C."/>
            <person name="Li K."/>
            <person name="Wang K."/>
            <person name="Li T."/>
            <person name="Gao L."/>
            <person name="Zhang X."/>
            <person name="Wang H."/>
            <person name="Yang Z."/>
            <person name="Liu X."/>
            <person name="Jiang W."/>
            <person name="Mao L."/>
            <person name="Kong X."/>
            <person name="Jiao Y."/>
            <person name="Jia J."/>
        </authorList>
    </citation>
    <scope>NUCLEOTIDE SEQUENCE [LARGE SCALE GENOMIC DNA]</scope>
    <source>
        <strain evidence="3">cv. AL8/78</strain>
    </source>
</reference>
<protein>
    <submittedName>
        <fullName evidence="2">Uncharacterized protein</fullName>
    </submittedName>
</protein>
<reference evidence="3" key="1">
    <citation type="journal article" date="2014" name="Science">
        <title>Ancient hybridizations among the ancestral genomes of bread wheat.</title>
        <authorList>
            <consortium name="International Wheat Genome Sequencing Consortium,"/>
            <person name="Marcussen T."/>
            <person name="Sandve S.R."/>
            <person name="Heier L."/>
            <person name="Spannagl M."/>
            <person name="Pfeifer M."/>
            <person name="Jakobsen K.S."/>
            <person name="Wulff B.B."/>
            <person name="Steuernagel B."/>
            <person name="Mayer K.F."/>
            <person name="Olsen O.A."/>
        </authorList>
    </citation>
    <scope>NUCLEOTIDE SEQUENCE [LARGE SCALE GENOMIC DNA]</scope>
    <source>
        <strain evidence="3">cv. AL8/78</strain>
    </source>
</reference>